<reference evidence="1 2" key="1">
    <citation type="submission" date="2021-06" db="EMBL/GenBank/DDBJ databases">
        <authorList>
            <person name="Palmer J.M."/>
        </authorList>
    </citation>
    <scope>NUCLEOTIDE SEQUENCE [LARGE SCALE GENOMIC DNA]</scope>
    <source>
        <strain evidence="1 2">XC_2019</strain>
        <tissue evidence="1">Muscle</tissue>
    </source>
</reference>
<keyword evidence="2" id="KW-1185">Reference proteome</keyword>
<sequence length="123" mass="13910">MEKSFLINCTYSRIHFHFPSCAVSSFIQVPLLPLSPNLSLAHLSWSVSQLFLCLHTHSPFFCPNVPFTVHIPCISILYVGHGFFKACIISTNNLLDKLVFHGQNCNKGPCFDSINFLYLFLDS</sequence>
<name>A0ABV0RQW3_9TELE</name>
<accession>A0ABV0RQW3</accession>
<evidence type="ECO:0000313" key="2">
    <source>
        <dbReference type="Proteomes" id="UP001434883"/>
    </source>
</evidence>
<protein>
    <submittedName>
        <fullName evidence="1">Uncharacterized protein</fullName>
    </submittedName>
</protein>
<dbReference type="Proteomes" id="UP001434883">
    <property type="component" value="Unassembled WGS sequence"/>
</dbReference>
<evidence type="ECO:0000313" key="1">
    <source>
        <dbReference type="EMBL" id="MEQ2210579.1"/>
    </source>
</evidence>
<dbReference type="EMBL" id="JAHRIN010053700">
    <property type="protein sequence ID" value="MEQ2210579.1"/>
    <property type="molecule type" value="Genomic_DNA"/>
</dbReference>
<organism evidence="1 2">
    <name type="scientific">Xenoophorus captivus</name>
    <dbReference type="NCBI Taxonomy" id="1517983"/>
    <lineage>
        <taxon>Eukaryota</taxon>
        <taxon>Metazoa</taxon>
        <taxon>Chordata</taxon>
        <taxon>Craniata</taxon>
        <taxon>Vertebrata</taxon>
        <taxon>Euteleostomi</taxon>
        <taxon>Actinopterygii</taxon>
        <taxon>Neopterygii</taxon>
        <taxon>Teleostei</taxon>
        <taxon>Neoteleostei</taxon>
        <taxon>Acanthomorphata</taxon>
        <taxon>Ovalentaria</taxon>
        <taxon>Atherinomorphae</taxon>
        <taxon>Cyprinodontiformes</taxon>
        <taxon>Goodeidae</taxon>
        <taxon>Xenoophorus</taxon>
    </lineage>
</organism>
<comment type="caution">
    <text evidence="1">The sequence shown here is derived from an EMBL/GenBank/DDBJ whole genome shotgun (WGS) entry which is preliminary data.</text>
</comment>
<gene>
    <name evidence="1" type="ORF">XENOCAPTIV_015851</name>
</gene>
<proteinExistence type="predicted"/>